<dbReference type="InterPro" id="IPR000847">
    <property type="entry name" value="LysR_HTH_N"/>
</dbReference>
<dbReference type="RefSeq" id="WP_369869051.1">
    <property type="nucleotide sequence ID" value="NZ_JBGFFE010000013.1"/>
</dbReference>
<dbReference type="Gene3D" id="1.10.10.10">
    <property type="entry name" value="Winged helix-like DNA-binding domain superfamily/Winged helix DNA-binding domain"/>
    <property type="match status" value="1"/>
</dbReference>
<proteinExistence type="inferred from homology"/>
<reference evidence="6 7" key="1">
    <citation type="submission" date="2024-08" db="EMBL/GenBank/DDBJ databases">
        <title>Clostridium lapicellarii sp. nov., and Clostridium renhuaiense sp. nov., two species isolated from the mud in a fermentation cellar used for producing sauce-flavour Chinese liquors.</title>
        <authorList>
            <person name="Yang F."/>
            <person name="Wang H."/>
            <person name="Chen L.Q."/>
            <person name="Zhou N."/>
            <person name="Lu J.J."/>
            <person name="Pu X.X."/>
            <person name="Wan B."/>
            <person name="Wang L."/>
            <person name="Liu S.J."/>
        </authorList>
    </citation>
    <scope>NUCLEOTIDE SEQUENCE [LARGE SCALE GENOMIC DNA]</scope>
    <source>
        <strain evidence="6 7">MT-113</strain>
    </source>
</reference>
<dbReference type="EMBL" id="JBGFFE010000013">
    <property type="protein sequence ID" value="MEY8763969.1"/>
    <property type="molecule type" value="Genomic_DNA"/>
</dbReference>
<accession>A0ABV4DYJ3</accession>
<evidence type="ECO:0000256" key="4">
    <source>
        <dbReference type="ARBA" id="ARBA00023163"/>
    </source>
</evidence>
<dbReference type="PROSITE" id="PS50931">
    <property type="entry name" value="HTH_LYSR"/>
    <property type="match status" value="1"/>
</dbReference>
<keyword evidence="4" id="KW-0804">Transcription</keyword>
<dbReference type="Proteomes" id="UP001565220">
    <property type="component" value="Unassembled WGS sequence"/>
</dbReference>
<dbReference type="Gene3D" id="3.40.190.290">
    <property type="match status" value="1"/>
</dbReference>
<comment type="caution">
    <text evidence="6">The sequence shown here is derived from an EMBL/GenBank/DDBJ whole genome shotgun (WGS) entry which is preliminary data.</text>
</comment>
<keyword evidence="2" id="KW-0805">Transcription regulation</keyword>
<evidence type="ECO:0000313" key="6">
    <source>
        <dbReference type="EMBL" id="MEY8763969.1"/>
    </source>
</evidence>
<dbReference type="Pfam" id="PF03466">
    <property type="entry name" value="LysR_substrate"/>
    <property type="match status" value="1"/>
</dbReference>
<dbReference type="InterPro" id="IPR036388">
    <property type="entry name" value="WH-like_DNA-bd_sf"/>
</dbReference>
<evidence type="ECO:0000256" key="3">
    <source>
        <dbReference type="ARBA" id="ARBA00023125"/>
    </source>
</evidence>
<evidence type="ECO:0000313" key="7">
    <source>
        <dbReference type="Proteomes" id="UP001565220"/>
    </source>
</evidence>
<evidence type="ECO:0000256" key="2">
    <source>
        <dbReference type="ARBA" id="ARBA00023015"/>
    </source>
</evidence>
<keyword evidence="3" id="KW-0238">DNA-binding</keyword>
<dbReference type="InterPro" id="IPR036390">
    <property type="entry name" value="WH_DNA-bd_sf"/>
</dbReference>
<dbReference type="PRINTS" id="PR00039">
    <property type="entry name" value="HTHLYSR"/>
</dbReference>
<gene>
    <name evidence="6" type="ORF">AB8S09_10020</name>
</gene>
<sequence length="289" mass="33651">MDEKDYEIILTLHKLKNITKTSEKLFISQPALTKRIKKIERDLGIDLIIRSKKGVIFTPLGESVIPYIKNVTNTLNLMRQQVESNHNFVGGTLNIGISLNYSHYRLPEVLKNYTEAFPNVDVKIVTDQSTHLYHKLENDEISLAVLRGEYKWDEESILLNTEPICFVCNNKNMNRPLDSFTYIGRHVDSIFQAKIQTWLIENGLSIENTKFWIDDIETCLDIVKEGLGWTILPKICLNNFNGYIKSLYFADGTPFTRSTYILYKKLYYSLPQVKLFIQYLLDNEKSYQD</sequence>
<dbReference type="InterPro" id="IPR005119">
    <property type="entry name" value="LysR_subst-bd"/>
</dbReference>
<dbReference type="PANTHER" id="PTHR30126:SF78">
    <property type="entry name" value="HTH LYSR-TYPE DOMAIN-CONTAINING PROTEIN"/>
    <property type="match status" value="1"/>
</dbReference>
<evidence type="ECO:0000259" key="5">
    <source>
        <dbReference type="PROSITE" id="PS50931"/>
    </source>
</evidence>
<dbReference type="Pfam" id="PF00126">
    <property type="entry name" value="HTH_1"/>
    <property type="match status" value="1"/>
</dbReference>
<evidence type="ECO:0000256" key="1">
    <source>
        <dbReference type="ARBA" id="ARBA00009437"/>
    </source>
</evidence>
<comment type="similarity">
    <text evidence="1">Belongs to the LysR transcriptional regulatory family.</text>
</comment>
<organism evidence="6 7">
    <name type="scientific">Clostridium lapidicellarium</name>
    <dbReference type="NCBI Taxonomy" id="3240931"/>
    <lineage>
        <taxon>Bacteria</taxon>
        <taxon>Bacillati</taxon>
        <taxon>Bacillota</taxon>
        <taxon>Clostridia</taxon>
        <taxon>Eubacteriales</taxon>
        <taxon>Clostridiaceae</taxon>
        <taxon>Clostridium</taxon>
    </lineage>
</organism>
<name>A0ABV4DYJ3_9CLOT</name>
<dbReference type="CDD" id="cd05466">
    <property type="entry name" value="PBP2_LTTR_substrate"/>
    <property type="match status" value="1"/>
</dbReference>
<dbReference type="PANTHER" id="PTHR30126">
    <property type="entry name" value="HTH-TYPE TRANSCRIPTIONAL REGULATOR"/>
    <property type="match status" value="1"/>
</dbReference>
<keyword evidence="7" id="KW-1185">Reference proteome</keyword>
<dbReference type="SUPFAM" id="SSF46785">
    <property type="entry name" value="Winged helix' DNA-binding domain"/>
    <property type="match status" value="1"/>
</dbReference>
<feature type="domain" description="HTH lysR-type" evidence="5">
    <location>
        <begin position="1"/>
        <end position="58"/>
    </location>
</feature>
<protein>
    <submittedName>
        <fullName evidence="6">LysR family transcriptional regulator</fullName>
    </submittedName>
</protein>
<dbReference type="SUPFAM" id="SSF53850">
    <property type="entry name" value="Periplasmic binding protein-like II"/>
    <property type="match status" value="1"/>
</dbReference>